<dbReference type="Proteomes" id="UP000579281">
    <property type="component" value="Unassembled WGS sequence"/>
</dbReference>
<dbReference type="EMBL" id="JACHEN010000028">
    <property type="protein sequence ID" value="MBB6217761.1"/>
    <property type="molecule type" value="Genomic_DNA"/>
</dbReference>
<evidence type="ECO:0000313" key="1">
    <source>
        <dbReference type="EMBL" id="MBB6217761.1"/>
    </source>
</evidence>
<gene>
    <name evidence="1" type="ORF">HNQ80_003884</name>
</gene>
<dbReference type="RefSeq" id="WP_207727100.1">
    <property type="nucleotide sequence ID" value="NZ_JACHEN010000028.1"/>
</dbReference>
<accession>A0A841KWE2</accession>
<reference evidence="1 2" key="1">
    <citation type="submission" date="2020-08" db="EMBL/GenBank/DDBJ databases">
        <title>Genomic Encyclopedia of Type Strains, Phase IV (KMG-IV): sequencing the most valuable type-strain genomes for metagenomic binning, comparative biology and taxonomic classification.</title>
        <authorList>
            <person name="Goeker M."/>
        </authorList>
    </citation>
    <scope>NUCLEOTIDE SEQUENCE [LARGE SCALE GENOMIC DNA]</scope>
    <source>
        <strain evidence="1 2">DSM 103526</strain>
    </source>
</reference>
<organism evidence="1 2">
    <name type="scientific">Anaerosolibacter carboniphilus</name>
    <dbReference type="NCBI Taxonomy" id="1417629"/>
    <lineage>
        <taxon>Bacteria</taxon>
        <taxon>Bacillati</taxon>
        <taxon>Bacillota</taxon>
        <taxon>Clostridia</taxon>
        <taxon>Peptostreptococcales</taxon>
        <taxon>Thermotaleaceae</taxon>
        <taxon>Anaerosolibacter</taxon>
    </lineage>
</organism>
<sequence>MYRKLYVFPLLIIAIILVLNTGCSIKNSDNNKIAYISSNADSEYENTFKELQLGILFDFDLRLPNADKSWVDIWVEGYSNGKAVEPFPLTQLSYGLSPKKVEEGKMGFGIINPNSKETQFFLYSSGVRTSPHSIDNNFFAESAISS</sequence>
<comment type="caution">
    <text evidence="1">The sequence shown here is derived from an EMBL/GenBank/DDBJ whole genome shotgun (WGS) entry which is preliminary data.</text>
</comment>
<dbReference type="AlphaFoldDB" id="A0A841KWE2"/>
<proteinExistence type="predicted"/>
<protein>
    <submittedName>
        <fullName evidence="1">C-di-AMP phosphodiesterase-like protein</fullName>
    </submittedName>
</protein>
<keyword evidence="2" id="KW-1185">Reference proteome</keyword>
<evidence type="ECO:0000313" key="2">
    <source>
        <dbReference type="Proteomes" id="UP000579281"/>
    </source>
</evidence>
<name>A0A841KWE2_9FIRM</name>